<comment type="caution">
    <text evidence="2">The sequence shown here is derived from an EMBL/GenBank/DDBJ whole genome shotgun (WGS) entry which is preliminary data.</text>
</comment>
<feature type="chain" id="PRO_5047085297" evidence="1">
    <location>
        <begin position="19"/>
        <end position="190"/>
    </location>
</feature>
<reference evidence="3" key="1">
    <citation type="journal article" date="2019" name="Int. J. Syst. Evol. Microbiol.">
        <title>The Global Catalogue of Microorganisms (GCM) 10K type strain sequencing project: providing services to taxonomists for standard genome sequencing and annotation.</title>
        <authorList>
            <consortium name="The Broad Institute Genomics Platform"/>
            <consortium name="The Broad Institute Genome Sequencing Center for Infectious Disease"/>
            <person name="Wu L."/>
            <person name="Ma J."/>
        </authorList>
    </citation>
    <scope>NUCLEOTIDE SEQUENCE [LARGE SCALE GENOMIC DNA]</scope>
    <source>
        <strain evidence="3">CGMCC 1.15461</strain>
    </source>
</reference>
<keyword evidence="1" id="KW-0732">Signal</keyword>
<dbReference type="Proteomes" id="UP000615760">
    <property type="component" value="Unassembled WGS sequence"/>
</dbReference>
<evidence type="ECO:0000313" key="2">
    <source>
        <dbReference type="EMBL" id="GGB81107.1"/>
    </source>
</evidence>
<sequence>MKNLFLLLSLLTISFANAQQDCDYSFNQKTEEGIEVKGTKEYMMYEKIFGGNSQYIFFSLTNNGGTPLLNFKILSKSTGFPELYCFDNTSKIYIQLTNGKIITLISATQQQCATLVYNPDDKKNMRVLSGTFLFTKGSLEELEKSSITYIRVRYTTDTVDYPIRNEIESETIKEKYFPNKYFINYLNCIK</sequence>
<gene>
    <name evidence="2" type="ORF">GCM10007424_21510</name>
</gene>
<keyword evidence="3" id="KW-1185">Reference proteome</keyword>
<proteinExistence type="predicted"/>
<accession>A0ABQ1JXA7</accession>
<feature type="signal peptide" evidence="1">
    <location>
        <begin position="1"/>
        <end position="18"/>
    </location>
</feature>
<dbReference type="RefSeq" id="WP_188621294.1">
    <property type="nucleotide sequence ID" value="NZ_BMJE01000005.1"/>
</dbReference>
<protein>
    <submittedName>
        <fullName evidence="2">Uncharacterized protein</fullName>
    </submittedName>
</protein>
<name>A0ABQ1JXA7_9FLAO</name>
<organism evidence="2 3">
    <name type="scientific">Flavobacterium suaedae</name>
    <dbReference type="NCBI Taxonomy" id="1767027"/>
    <lineage>
        <taxon>Bacteria</taxon>
        <taxon>Pseudomonadati</taxon>
        <taxon>Bacteroidota</taxon>
        <taxon>Flavobacteriia</taxon>
        <taxon>Flavobacteriales</taxon>
        <taxon>Flavobacteriaceae</taxon>
        <taxon>Flavobacterium</taxon>
    </lineage>
</organism>
<evidence type="ECO:0000256" key="1">
    <source>
        <dbReference type="SAM" id="SignalP"/>
    </source>
</evidence>
<evidence type="ECO:0000313" key="3">
    <source>
        <dbReference type="Proteomes" id="UP000615760"/>
    </source>
</evidence>
<dbReference type="EMBL" id="BMJE01000005">
    <property type="protein sequence ID" value="GGB81107.1"/>
    <property type="molecule type" value="Genomic_DNA"/>
</dbReference>